<evidence type="ECO:0000256" key="5">
    <source>
        <dbReference type="SAM" id="Phobius"/>
    </source>
</evidence>
<dbReference type="Pfam" id="PF00746">
    <property type="entry name" value="Gram_pos_anchor"/>
    <property type="match status" value="1"/>
</dbReference>
<keyword evidence="2" id="KW-0964">Secreted</keyword>
<keyword evidence="5" id="KW-0812">Transmembrane</keyword>
<evidence type="ECO:0000259" key="6">
    <source>
        <dbReference type="PROSITE" id="PS50847"/>
    </source>
</evidence>
<keyword evidence="5" id="KW-0472">Membrane</keyword>
<dbReference type="Proteomes" id="UP000255411">
    <property type="component" value="Chromosome"/>
</dbReference>
<proteinExistence type="predicted"/>
<keyword evidence="3" id="KW-0732">Signal</keyword>
<evidence type="ECO:0000313" key="7">
    <source>
        <dbReference type="EMBL" id="AXJ13970.1"/>
    </source>
</evidence>
<dbReference type="AlphaFoldDB" id="A0A345VML8"/>
<sequence length="485" mass="53509">MMTQKTKKPLYSLRKYHFGLGTAILGLALVTTGVIDFGQTNSVVYGEAIVDNVTDLGGGVNITPLKTEVITNDNNEQFVRAHFEVSVAGVHSSDDSMRADTYEISTPGFARDVNISIIGAYSDGQLNNATGEFDPNDIDAVANNITTAEEAEAAGNYTDNYTPVTYEQAVPVTLSEEATSFEVSADTLNAFTAANNTILPLYGRELTVDEKPYRNNRYVGSFTPLDIRAYEVTINALNIVGLHIYYDVPIAKAEEVGYLPLLVHNKYYYYLLDVGEDLRSYRKVSNIADMYKYIENPQKIKEGDYDEHGLYGNVGTAVTRNMSSWEKIGRDLEPASFEFAEAFNLRLNPAVSYLSPTREDLSDIAVLRYIPSVVSEWVGDPYVDRVEEALVDETWVEEPATDPEVISEWVDEKPAPQPQSNTDGKKIPPHIQLGNKKAQAKAENAYVTKAAVLPETGDTPTAHFAIAGLALMGLGLAVNRRKKHF</sequence>
<dbReference type="PROSITE" id="PS50847">
    <property type="entry name" value="GRAM_POS_ANCHORING"/>
    <property type="match status" value="1"/>
</dbReference>
<feature type="transmembrane region" description="Helical" evidence="5">
    <location>
        <begin position="462"/>
        <end position="479"/>
    </location>
</feature>
<dbReference type="InterPro" id="IPR019931">
    <property type="entry name" value="LPXTG_anchor"/>
</dbReference>
<organism evidence="7 8">
    <name type="scientific">Streptococcus pluranimalium</name>
    <dbReference type="NCBI Taxonomy" id="82348"/>
    <lineage>
        <taxon>Bacteria</taxon>
        <taxon>Bacillati</taxon>
        <taxon>Bacillota</taxon>
        <taxon>Bacilli</taxon>
        <taxon>Lactobacillales</taxon>
        <taxon>Streptococcaceae</taxon>
        <taxon>Streptococcus</taxon>
    </lineage>
</organism>
<keyword evidence="4" id="KW-0572">Peptidoglycan-anchor</keyword>
<evidence type="ECO:0000256" key="4">
    <source>
        <dbReference type="ARBA" id="ARBA00023088"/>
    </source>
</evidence>
<feature type="domain" description="Gram-positive cocci surface proteins LPxTG" evidence="6">
    <location>
        <begin position="453"/>
        <end position="485"/>
    </location>
</feature>
<keyword evidence="5" id="KW-1133">Transmembrane helix</keyword>
<protein>
    <recommendedName>
        <fullName evidence="6">Gram-positive cocci surface proteins LPxTG domain-containing protein</fullName>
    </recommendedName>
</protein>
<dbReference type="EMBL" id="CP022601">
    <property type="protein sequence ID" value="AXJ13970.1"/>
    <property type="molecule type" value="Genomic_DNA"/>
</dbReference>
<dbReference type="NCBIfam" id="TIGR01167">
    <property type="entry name" value="LPXTG_anchor"/>
    <property type="match status" value="1"/>
</dbReference>
<evidence type="ECO:0000256" key="2">
    <source>
        <dbReference type="ARBA" id="ARBA00022525"/>
    </source>
</evidence>
<evidence type="ECO:0000313" key="8">
    <source>
        <dbReference type="Proteomes" id="UP000255411"/>
    </source>
</evidence>
<evidence type="ECO:0000256" key="3">
    <source>
        <dbReference type="ARBA" id="ARBA00022729"/>
    </source>
</evidence>
<evidence type="ECO:0000256" key="1">
    <source>
        <dbReference type="ARBA" id="ARBA00022512"/>
    </source>
</evidence>
<gene>
    <name evidence="7" type="ORF">Sp14A_20860</name>
</gene>
<name>A0A345VML8_9STRE</name>
<dbReference type="RefSeq" id="WP_162797787.1">
    <property type="nucleotide sequence ID" value="NZ_CP022601.1"/>
</dbReference>
<accession>A0A345VML8</accession>
<keyword evidence="1" id="KW-0134">Cell wall</keyword>
<reference evidence="7 8" key="1">
    <citation type="submission" date="2017-07" db="EMBL/GenBank/DDBJ databases">
        <title>Streptococcus pluranimalium as cause of bovine abortion.</title>
        <authorList>
            <person name="Rodriguez Campos S."/>
            <person name="Gobeli Brawand S."/>
            <person name="Brodard I."/>
            <person name="Rychener L."/>
            <person name="Perreten V."/>
        </authorList>
    </citation>
    <scope>NUCLEOTIDE SEQUENCE [LARGE SCALE GENOMIC DNA]</scope>
    <source>
        <strain evidence="7 8">14A0014</strain>
    </source>
</reference>